<dbReference type="PANTHER" id="PTHR42928:SF5">
    <property type="entry name" value="BLR1237 PROTEIN"/>
    <property type="match status" value="1"/>
</dbReference>
<organism evidence="3">
    <name type="scientific">uncultured Acetobacteraceae bacterium</name>
    <dbReference type="NCBI Taxonomy" id="169975"/>
    <lineage>
        <taxon>Bacteria</taxon>
        <taxon>Pseudomonadati</taxon>
        <taxon>Pseudomonadota</taxon>
        <taxon>Alphaproteobacteria</taxon>
        <taxon>Acetobacterales</taxon>
        <taxon>Acetobacteraceae</taxon>
        <taxon>environmental samples</taxon>
    </lineage>
</organism>
<evidence type="ECO:0000313" key="3">
    <source>
        <dbReference type="EMBL" id="CAA9282237.1"/>
    </source>
</evidence>
<dbReference type="Gene3D" id="3.40.190.10">
    <property type="entry name" value="Periplasmic binding protein-like II"/>
    <property type="match status" value="1"/>
</dbReference>
<dbReference type="PIRSF" id="PIRSF017082">
    <property type="entry name" value="YflP"/>
    <property type="match status" value="1"/>
</dbReference>
<evidence type="ECO:0000256" key="1">
    <source>
        <dbReference type="ARBA" id="ARBA00006987"/>
    </source>
</evidence>
<comment type="similarity">
    <text evidence="1">Belongs to the UPF0065 (bug) family.</text>
</comment>
<feature type="chain" id="PRO_5026959163" evidence="2">
    <location>
        <begin position="27"/>
        <end position="330"/>
    </location>
</feature>
<gene>
    <name evidence="3" type="ORF">AVDCRST_MAG04-3811</name>
</gene>
<name>A0A6J4JM42_9PROT</name>
<dbReference type="CDD" id="cd13578">
    <property type="entry name" value="PBP2_Bug27"/>
    <property type="match status" value="1"/>
</dbReference>
<accession>A0A6J4JM42</accession>
<proteinExistence type="inferred from homology"/>
<sequence length="330" mass="33855">MIGRRRLAFAAVAAPFAHLSAPSAQTGQGGGWNPSRPVRILIPAVAAGGSDTATRIVAPRLSALLGQPIVVDNRPGGAGNLANEILAQAPADGHTVQMGTIGNLAVNPLIQKNLPVDPLRDLTHLSLAVQVLNLLVVPADRPWRGVADLLATAKARPGSLSYGSSGVGSAGHLAGALLDQVAGVQGVHVPYRGGGQLIADILSGKVDYAFATAATTLEHVQAGRLRALAVPAAARSALVPDVPTVAETGAPGYAVLNWYALVAPRGVPRPAVLRWNAALREALRDPETVGKLAQQGIEPLTSTPEGCTEFMEAEVAKWAAVVRAGRIGAD</sequence>
<dbReference type="SUPFAM" id="SSF53850">
    <property type="entry name" value="Periplasmic binding protein-like II"/>
    <property type="match status" value="1"/>
</dbReference>
<feature type="signal peptide" evidence="2">
    <location>
        <begin position="1"/>
        <end position="26"/>
    </location>
</feature>
<dbReference type="PANTHER" id="PTHR42928">
    <property type="entry name" value="TRICARBOXYLATE-BINDING PROTEIN"/>
    <property type="match status" value="1"/>
</dbReference>
<dbReference type="Pfam" id="PF03401">
    <property type="entry name" value="TctC"/>
    <property type="match status" value="1"/>
</dbReference>
<reference evidence="3" key="1">
    <citation type="submission" date="2020-02" db="EMBL/GenBank/DDBJ databases">
        <authorList>
            <person name="Meier V. D."/>
        </authorList>
    </citation>
    <scope>NUCLEOTIDE SEQUENCE</scope>
    <source>
        <strain evidence="3">AVDCRST_MAG04</strain>
    </source>
</reference>
<dbReference type="InterPro" id="IPR005064">
    <property type="entry name" value="BUG"/>
</dbReference>
<keyword evidence="2" id="KW-0732">Signal</keyword>
<evidence type="ECO:0000256" key="2">
    <source>
        <dbReference type="SAM" id="SignalP"/>
    </source>
</evidence>
<dbReference type="EMBL" id="CADCTL010000286">
    <property type="protein sequence ID" value="CAA9282237.1"/>
    <property type="molecule type" value="Genomic_DNA"/>
</dbReference>
<protein>
    <submittedName>
        <fullName evidence="3">BUG/TctC family periplasmic protein</fullName>
    </submittedName>
</protein>
<dbReference type="Gene3D" id="3.40.190.150">
    <property type="entry name" value="Bordetella uptake gene, domain 1"/>
    <property type="match status" value="1"/>
</dbReference>
<dbReference type="AlphaFoldDB" id="A0A6J4JM42"/>
<dbReference type="InterPro" id="IPR042100">
    <property type="entry name" value="Bug_dom1"/>
</dbReference>